<keyword evidence="2" id="KW-1185">Reference proteome</keyword>
<feature type="non-terminal residue" evidence="1">
    <location>
        <position position="84"/>
    </location>
</feature>
<evidence type="ECO:0000313" key="2">
    <source>
        <dbReference type="Proteomes" id="UP000054549"/>
    </source>
</evidence>
<protein>
    <submittedName>
        <fullName evidence="1">Uncharacterized protein</fullName>
    </submittedName>
</protein>
<evidence type="ECO:0000313" key="1">
    <source>
        <dbReference type="EMBL" id="KIL67359.1"/>
    </source>
</evidence>
<sequence length="84" mass="9469">MCISDPYSAPLTGRVQQTGLQGGRCLCRYRNVKPVLNCDCDMIGCPCLQIPSFFDCVEIHECTEFEDNLEKEANMNVGDKDLYI</sequence>
<reference evidence="1 2" key="1">
    <citation type="submission" date="2014-04" db="EMBL/GenBank/DDBJ databases">
        <title>Evolutionary Origins and Diversification of the Mycorrhizal Mutualists.</title>
        <authorList>
            <consortium name="DOE Joint Genome Institute"/>
            <consortium name="Mycorrhizal Genomics Consortium"/>
            <person name="Kohler A."/>
            <person name="Kuo A."/>
            <person name="Nagy L.G."/>
            <person name="Floudas D."/>
            <person name="Copeland A."/>
            <person name="Barry K.W."/>
            <person name="Cichocki N."/>
            <person name="Veneault-Fourrey C."/>
            <person name="LaButti K."/>
            <person name="Lindquist E.A."/>
            <person name="Lipzen A."/>
            <person name="Lundell T."/>
            <person name="Morin E."/>
            <person name="Murat C."/>
            <person name="Riley R."/>
            <person name="Ohm R."/>
            <person name="Sun H."/>
            <person name="Tunlid A."/>
            <person name="Henrissat B."/>
            <person name="Grigoriev I.V."/>
            <person name="Hibbett D.S."/>
            <person name="Martin F."/>
        </authorList>
    </citation>
    <scope>NUCLEOTIDE SEQUENCE [LARGE SCALE GENOMIC DNA]</scope>
    <source>
        <strain evidence="1 2">Koide BX008</strain>
    </source>
</reference>
<name>A0A0C2TK18_AMAMK</name>
<gene>
    <name evidence="1" type="ORF">M378DRAFT_159763</name>
</gene>
<dbReference type="HOGENOM" id="CLU_2533488_0_0_1"/>
<organism evidence="1 2">
    <name type="scientific">Amanita muscaria (strain Koide BX008)</name>
    <dbReference type="NCBI Taxonomy" id="946122"/>
    <lineage>
        <taxon>Eukaryota</taxon>
        <taxon>Fungi</taxon>
        <taxon>Dikarya</taxon>
        <taxon>Basidiomycota</taxon>
        <taxon>Agaricomycotina</taxon>
        <taxon>Agaricomycetes</taxon>
        <taxon>Agaricomycetidae</taxon>
        <taxon>Agaricales</taxon>
        <taxon>Pluteineae</taxon>
        <taxon>Amanitaceae</taxon>
        <taxon>Amanita</taxon>
    </lineage>
</organism>
<dbReference type="AlphaFoldDB" id="A0A0C2TK18"/>
<accession>A0A0C2TK18</accession>
<dbReference type="InParanoid" id="A0A0C2TK18"/>
<dbReference type="Proteomes" id="UP000054549">
    <property type="component" value="Unassembled WGS sequence"/>
</dbReference>
<proteinExistence type="predicted"/>
<dbReference type="EMBL" id="KN818232">
    <property type="protein sequence ID" value="KIL67359.1"/>
    <property type="molecule type" value="Genomic_DNA"/>
</dbReference>